<evidence type="ECO:0000313" key="9">
    <source>
        <dbReference type="EMBL" id="KCW60732.1"/>
    </source>
</evidence>
<evidence type="ECO:0000256" key="7">
    <source>
        <dbReference type="SAM" id="MobiDB-lite"/>
    </source>
</evidence>
<feature type="compositionally biased region" description="Low complexity" evidence="7">
    <location>
        <begin position="136"/>
        <end position="145"/>
    </location>
</feature>
<evidence type="ECO:0000256" key="1">
    <source>
        <dbReference type="ARBA" id="ARBA00004123"/>
    </source>
</evidence>
<keyword evidence="5 6" id="KW-0539">Nucleus</keyword>
<evidence type="ECO:0000256" key="4">
    <source>
        <dbReference type="ARBA" id="ARBA00023163"/>
    </source>
</evidence>
<dbReference type="PANTHER" id="PTHR33057">
    <property type="entry name" value="TRANSCRIPTION REPRESSOR OFP7-RELATED"/>
    <property type="match status" value="1"/>
</dbReference>
<evidence type="ECO:0000259" key="8">
    <source>
        <dbReference type="PROSITE" id="PS51754"/>
    </source>
</evidence>
<keyword evidence="2 6" id="KW-0678">Repressor</keyword>
<accession>A0A059B3C2</accession>
<evidence type="ECO:0000256" key="2">
    <source>
        <dbReference type="ARBA" id="ARBA00022491"/>
    </source>
</evidence>
<organism evidence="9">
    <name type="scientific">Eucalyptus grandis</name>
    <name type="common">Flooded gum</name>
    <dbReference type="NCBI Taxonomy" id="71139"/>
    <lineage>
        <taxon>Eukaryota</taxon>
        <taxon>Viridiplantae</taxon>
        <taxon>Streptophyta</taxon>
        <taxon>Embryophyta</taxon>
        <taxon>Tracheophyta</taxon>
        <taxon>Spermatophyta</taxon>
        <taxon>Magnoliopsida</taxon>
        <taxon>eudicotyledons</taxon>
        <taxon>Gunneridae</taxon>
        <taxon>Pentapetalae</taxon>
        <taxon>rosids</taxon>
        <taxon>malvids</taxon>
        <taxon>Myrtales</taxon>
        <taxon>Myrtaceae</taxon>
        <taxon>Myrtoideae</taxon>
        <taxon>Eucalypteae</taxon>
        <taxon>Eucalyptus</taxon>
    </lineage>
</organism>
<evidence type="ECO:0000256" key="6">
    <source>
        <dbReference type="RuleBase" id="RU367028"/>
    </source>
</evidence>
<sequence length="245" mass="27027">MSYILWKNINRCFPVFKCLPSLPSPPPPPASKDQDDSSSSVSTSTTTTPTSVLTKHFNSIYDLTSDRSTTSKSFTPFTATDDLLSSSDDSDVAHSPPDFATIYASQRFFFSSPGRSNSIVESAVTAAATAAAAAAPPEATSSAAPEAEDKTESLAEAGGVAVHKYSPDPYLDFRRSMQEMVEARDLRDVRGDWEYLHELLLCYLRLNPHHTHKFIIDAFTDLIISMMAPPEADKSRKRGRQRRQR</sequence>
<feature type="domain" description="OVATE" evidence="8">
    <location>
        <begin position="162"/>
        <end position="225"/>
    </location>
</feature>
<dbReference type="AlphaFoldDB" id="A0A059B3C2"/>
<dbReference type="GO" id="GO:0005634">
    <property type="term" value="C:nucleus"/>
    <property type="evidence" value="ECO:0007669"/>
    <property type="project" value="UniProtKB-SubCell"/>
</dbReference>
<dbReference type="PROSITE" id="PS51754">
    <property type="entry name" value="OVATE"/>
    <property type="match status" value="1"/>
</dbReference>
<dbReference type="eggNOG" id="ENOG502S0CD">
    <property type="taxonomic scope" value="Eukaryota"/>
</dbReference>
<dbReference type="PANTHER" id="PTHR33057:SF21">
    <property type="entry name" value="TRANSCRIPTION REPRESSOR"/>
    <property type="match status" value="1"/>
</dbReference>
<dbReference type="NCBIfam" id="TIGR01568">
    <property type="entry name" value="A_thal_3678"/>
    <property type="match status" value="1"/>
</dbReference>
<dbReference type="InterPro" id="IPR006458">
    <property type="entry name" value="Ovate_C"/>
</dbReference>
<comment type="function">
    <text evidence="6">Transcriptional repressor that regulates multiple aspects of plant growth and development.</text>
</comment>
<name>A0A059B3C2_EUCGR</name>
<evidence type="ECO:0000256" key="3">
    <source>
        <dbReference type="ARBA" id="ARBA00023015"/>
    </source>
</evidence>
<dbReference type="EMBL" id="KK198760">
    <property type="protein sequence ID" value="KCW60732.1"/>
    <property type="molecule type" value="Genomic_DNA"/>
</dbReference>
<dbReference type="InterPro" id="IPR038933">
    <property type="entry name" value="Ovate"/>
</dbReference>
<feature type="compositionally biased region" description="Low complexity" evidence="7">
    <location>
        <begin position="37"/>
        <end position="49"/>
    </location>
</feature>
<dbReference type="InParanoid" id="A0A059B3C2"/>
<keyword evidence="4 6" id="KW-0804">Transcription</keyword>
<protein>
    <recommendedName>
        <fullName evidence="6">Transcription repressor</fullName>
    </recommendedName>
    <alternativeName>
        <fullName evidence="6">Ovate family protein</fullName>
    </alternativeName>
</protein>
<dbReference type="GO" id="GO:0045892">
    <property type="term" value="P:negative regulation of DNA-templated transcription"/>
    <property type="evidence" value="ECO:0007669"/>
    <property type="project" value="UniProtKB-UniRule"/>
</dbReference>
<reference evidence="9" key="1">
    <citation type="submission" date="2013-07" db="EMBL/GenBank/DDBJ databases">
        <title>The genome of Eucalyptus grandis.</title>
        <authorList>
            <person name="Schmutz J."/>
            <person name="Hayes R."/>
            <person name="Myburg A."/>
            <person name="Tuskan G."/>
            <person name="Grattapaglia D."/>
            <person name="Rokhsar D.S."/>
        </authorList>
    </citation>
    <scope>NUCLEOTIDE SEQUENCE</scope>
    <source>
        <tissue evidence="9">Leaf extractions</tissue>
    </source>
</reference>
<feature type="non-terminal residue" evidence="9">
    <location>
        <position position="245"/>
    </location>
</feature>
<dbReference type="STRING" id="71139.A0A059B3C2"/>
<dbReference type="OMA" id="DSIEHPP"/>
<evidence type="ECO:0000256" key="5">
    <source>
        <dbReference type="ARBA" id="ARBA00023242"/>
    </source>
</evidence>
<feature type="region of interest" description="Disordered" evidence="7">
    <location>
        <begin position="136"/>
        <end position="158"/>
    </location>
</feature>
<proteinExistence type="predicted"/>
<dbReference type="Pfam" id="PF04844">
    <property type="entry name" value="Ovate"/>
    <property type="match status" value="1"/>
</dbReference>
<keyword evidence="3 6" id="KW-0805">Transcription regulation</keyword>
<feature type="region of interest" description="Disordered" evidence="7">
    <location>
        <begin position="24"/>
        <end position="49"/>
    </location>
</feature>
<dbReference type="FunCoup" id="A0A059B3C2">
    <property type="interactions" value="156"/>
</dbReference>
<dbReference type="Gramene" id="KCW60732">
    <property type="protein sequence ID" value="KCW60732"/>
    <property type="gene ID" value="EUGRSUZ_H03462"/>
</dbReference>
<gene>
    <name evidence="9" type="ORF">EUGRSUZ_H03462</name>
</gene>
<comment type="subcellular location">
    <subcellularLocation>
        <location evidence="1 6">Nucleus</location>
    </subcellularLocation>
</comment>